<gene>
    <name evidence="5" type="ORF">WR43_02195</name>
</gene>
<dbReference type="InterPro" id="IPR043641">
    <property type="entry name" value="PPE-PPW_C"/>
</dbReference>
<protein>
    <recommendedName>
        <fullName evidence="7">PPE family protein</fullName>
    </recommendedName>
</protein>
<feature type="region of interest" description="Disordered" evidence="2">
    <location>
        <begin position="499"/>
        <end position="531"/>
    </location>
</feature>
<dbReference type="Pfam" id="PF00823">
    <property type="entry name" value="PPE"/>
    <property type="match status" value="1"/>
</dbReference>
<dbReference type="OrthoDB" id="4753487at2"/>
<feature type="compositionally biased region" description="Low complexity" evidence="2">
    <location>
        <begin position="418"/>
        <end position="433"/>
    </location>
</feature>
<dbReference type="SUPFAM" id="SSF140459">
    <property type="entry name" value="PE/PPE dimer-like"/>
    <property type="match status" value="1"/>
</dbReference>
<feature type="region of interest" description="Disordered" evidence="2">
    <location>
        <begin position="405"/>
        <end position="447"/>
    </location>
</feature>
<evidence type="ECO:0000313" key="5">
    <source>
        <dbReference type="EMBL" id="KKC01110.1"/>
    </source>
</evidence>
<dbReference type="RefSeq" id="WP_046187969.1">
    <property type="nucleotide sequence ID" value="NZ_LASW02000006.1"/>
</dbReference>
<reference evidence="6" key="1">
    <citation type="submission" date="2015-04" db="EMBL/GenBank/DDBJ databases">
        <title>Genome sequence of Mycobacterium arupense GUC1.</title>
        <authorList>
            <person name="Greninger A.L."/>
            <person name="Cunningham G."/>
            <person name="Chiu C.Y."/>
            <person name="Miller S."/>
        </authorList>
    </citation>
    <scope>NUCLEOTIDE SEQUENCE [LARGE SCALE GENOMIC DNA]</scope>
    <source>
        <strain evidence="6">GUC1</strain>
    </source>
</reference>
<feature type="compositionally biased region" description="Basic residues" evidence="2">
    <location>
        <begin position="434"/>
        <end position="444"/>
    </location>
</feature>
<dbReference type="PATRIC" id="fig|342002.3.peg.861"/>
<feature type="domain" description="PPE" evidence="3">
    <location>
        <begin position="6"/>
        <end position="169"/>
    </location>
</feature>
<evidence type="ECO:0008006" key="7">
    <source>
        <dbReference type="Google" id="ProtNLM"/>
    </source>
</evidence>
<dbReference type="AlphaFoldDB" id="A0A0F5N2J5"/>
<proteinExistence type="inferred from homology"/>
<organism evidence="5 6">
    <name type="scientific">Mycolicibacter arupensis</name>
    <dbReference type="NCBI Taxonomy" id="342002"/>
    <lineage>
        <taxon>Bacteria</taxon>
        <taxon>Bacillati</taxon>
        <taxon>Actinomycetota</taxon>
        <taxon>Actinomycetes</taxon>
        <taxon>Mycobacteriales</taxon>
        <taxon>Mycobacteriaceae</taxon>
        <taxon>Mycolicibacter</taxon>
    </lineage>
</organism>
<feature type="compositionally biased region" description="Polar residues" evidence="2">
    <location>
        <begin position="517"/>
        <end position="531"/>
    </location>
</feature>
<feature type="compositionally biased region" description="Pro residues" evidence="2">
    <location>
        <begin position="364"/>
        <end position="381"/>
    </location>
</feature>
<comment type="caution">
    <text evidence="5">The sequence shown here is derived from an EMBL/GenBank/DDBJ whole genome shotgun (WGS) entry which is preliminary data.</text>
</comment>
<evidence type="ECO:0000313" key="6">
    <source>
        <dbReference type="Proteomes" id="UP000034416"/>
    </source>
</evidence>
<dbReference type="InterPro" id="IPR038332">
    <property type="entry name" value="PPE_sf"/>
</dbReference>
<comment type="similarity">
    <text evidence="1">Belongs to the mycobacterial PPE family.</text>
</comment>
<dbReference type="Pfam" id="PF18878">
    <property type="entry name" value="PPE-PPW"/>
    <property type="match status" value="1"/>
</dbReference>
<name>A0A0F5N2J5_9MYCO</name>
<dbReference type="PANTHER" id="PTHR46766:SF1">
    <property type="entry name" value="GLUTAMINE-RICH PROTEIN 2"/>
    <property type="match status" value="1"/>
</dbReference>
<dbReference type="FunFam" id="1.20.1260.20:FF:000001">
    <property type="entry name" value="PPE family protein PPE41"/>
    <property type="match status" value="1"/>
</dbReference>
<evidence type="ECO:0000259" key="3">
    <source>
        <dbReference type="Pfam" id="PF00823"/>
    </source>
</evidence>
<sequence length="531" mass="53052">MTAPAFMGLPPEVHSALLSSGPGPGAVLAAAGTWSSLSAEYAEVAAELGEVLAAVESGVWQGPSAQSYAAANAPYLAWLTQASADSAVAAAQHETVAAAYVAALAAMPTMAELAANHAVHGVLVATNFFGVNTIPIALNEADYARMWVQAAVTMSTYQAVAGSAAASVPPTPPAPAILKSEVSAGAADTSDPLDPWGPAHTWTDPVLEGIAQVLRSVGVNWEPASGTINGLPYTAYINPATGLYWVKNTVTLIQEVNYVLFNFPAHPEVALLLLNPATLSTFLIAHPLVAIELGAAIASSLTAPWAGLSALSALAALPWPMGSPLPLDGLPQVVAAPAPAVTAVSNLHVLGLPASVPATGAPAAAPPASVPGGASPPAPAPAAPAAMGFFPAVVGFGGGPGVGFDSTNRTGSGTGAHAKSPASDSAAEASAARRSSRTRRRRKAQLHDHGYADMNVEVDAEWAPPTGGGPLASDGSAGGLGFEGGAIKHAVRETGLTTVAGDSFQSAPTEPLLPASWTRQSSEGADGHGQS</sequence>
<dbReference type="Gene3D" id="1.20.1260.20">
    <property type="entry name" value="PPE superfamily"/>
    <property type="match status" value="1"/>
</dbReference>
<dbReference type="EMBL" id="LASW01000004">
    <property type="protein sequence ID" value="KKC01110.1"/>
    <property type="molecule type" value="Genomic_DNA"/>
</dbReference>
<feature type="domain" description="PPE-PPW subfamily C-terminal" evidence="4">
    <location>
        <begin position="472"/>
        <end position="517"/>
    </location>
</feature>
<feature type="region of interest" description="Disordered" evidence="2">
    <location>
        <begin position="360"/>
        <end position="381"/>
    </location>
</feature>
<evidence type="ECO:0000256" key="2">
    <source>
        <dbReference type="SAM" id="MobiDB-lite"/>
    </source>
</evidence>
<accession>A0A0F5N2J5</accession>
<dbReference type="InterPro" id="IPR000030">
    <property type="entry name" value="PPE_dom"/>
</dbReference>
<evidence type="ECO:0000259" key="4">
    <source>
        <dbReference type="Pfam" id="PF18878"/>
    </source>
</evidence>
<dbReference type="PANTHER" id="PTHR46766">
    <property type="entry name" value="GLUTAMINE-RICH PROTEIN 2"/>
    <property type="match status" value="1"/>
</dbReference>
<dbReference type="GO" id="GO:0052572">
    <property type="term" value="P:response to host immune response"/>
    <property type="evidence" value="ECO:0007669"/>
    <property type="project" value="TreeGrafter"/>
</dbReference>
<evidence type="ECO:0000256" key="1">
    <source>
        <dbReference type="ARBA" id="ARBA00010652"/>
    </source>
</evidence>
<dbReference type="Proteomes" id="UP000034416">
    <property type="component" value="Unassembled WGS sequence"/>
</dbReference>